<evidence type="ECO:0000256" key="2">
    <source>
        <dbReference type="ARBA" id="ARBA00022723"/>
    </source>
</evidence>
<evidence type="ECO:0000256" key="1">
    <source>
        <dbReference type="ARBA" id="ARBA00022670"/>
    </source>
</evidence>
<evidence type="ECO:0000313" key="8">
    <source>
        <dbReference type="EMBL" id="KNE56883.1"/>
    </source>
</evidence>
<comment type="similarity">
    <text evidence="6">Belongs to the peptidase M48 family.</text>
</comment>
<evidence type="ECO:0000256" key="3">
    <source>
        <dbReference type="ARBA" id="ARBA00022801"/>
    </source>
</evidence>
<comment type="cofactor">
    <cofactor evidence="6">
        <name>Zn(2+)</name>
        <dbReference type="ChEBI" id="CHEBI:29105"/>
    </cofactor>
    <text evidence="6">Binds 1 zinc ion per subunit.</text>
</comment>
<keyword evidence="5 6" id="KW-0482">Metalloprotease</keyword>
<dbReference type="GO" id="GO:0006515">
    <property type="term" value="P:protein quality control for misfolded or incompletely synthesized proteins"/>
    <property type="evidence" value="ECO:0007669"/>
    <property type="project" value="TreeGrafter"/>
</dbReference>
<evidence type="ECO:0000256" key="6">
    <source>
        <dbReference type="RuleBase" id="RU003983"/>
    </source>
</evidence>
<dbReference type="CDD" id="cd07331">
    <property type="entry name" value="M48C_Oma1_like"/>
    <property type="match status" value="1"/>
</dbReference>
<proteinExistence type="inferred from homology"/>
<dbReference type="Pfam" id="PF01435">
    <property type="entry name" value="Peptidase_M48"/>
    <property type="match status" value="1"/>
</dbReference>
<dbReference type="GO" id="GO:0046872">
    <property type="term" value="F:metal ion binding"/>
    <property type="evidence" value="ECO:0007669"/>
    <property type="project" value="UniProtKB-KW"/>
</dbReference>
<dbReference type="GO" id="GO:0034982">
    <property type="term" value="P:mitochondrial protein processing"/>
    <property type="evidence" value="ECO:0007669"/>
    <property type="project" value="TreeGrafter"/>
</dbReference>
<evidence type="ECO:0000313" key="9">
    <source>
        <dbReference type="Proteomes" id="UP000054350"/>
    </source>
</evidence>
<keyword evidence="3 6" id="KW-0378">Hydrolase</keyword>
<dbReference type="PANTHER" id="PTHR22726:SF1">
    <property type="entry name" value="METALLOENDOPEPTIDASE OMA1, MITOCHONDRIAL"/>
    <property type="match status" value="1"/>
</dbReference>
<dbReference type="GO" id="GO:0005743">
    <property type="term" value="C:mitochondrial inner membrane"/>
    <property type="evidence" value="ECO:0007669"/>
    <property type="project" value="TreeGrafter"/>
</dbReference>
<keyword evidence="2" id="KW-0479">Metal-binding</keyword>
<evidence type="ECO:0000259" key="7">
    <source>
        <dbReference type="Pfam" id="PF01435"/>
    </source>
</evidence>
<name>A0A0L0S2X5_ALLM3</name>
<dbReference type="VEuPathDB" id="FungiDB:AMAG_02654"/>
<dbReference type="Proteomes" id="UP000054350">
    <property type="component" value="Unassembled WGS sequence"/>
</dbReference>
<evidence type="ECO:0000256" key="5">
    <source>
        <dbReference type="ARBA" id="ARBA00023049"/>
    </source>
</evidence>
<keyword evidence="1 6" id="KW-0645">Protease</keyword>
<keyword evidence="9" id="KW-1185">Reference proteome</keyword>
<dbReference type="GO" id="GO:0004222">
    <property type="term" value="F:metalloendopeptidase activity"/>
    <property type="evidence" value="ECO:0007669"/>
    <property type="project" value="InterPro"/>
</dbReference>
<sequence length="373" mass="41800">MFSTTLAGTPLRAAAHAMGWNVQMMARTLVTAKNGRRITTVAASCTAFRPAMPMLAQLSHAPRLPARVHAPGRTMSQFGSRGFQGKRRFADGKTEPWYQNRTTLYGTGIAVVGTSLYYVAHLEEVPISGRRRFMNVSQEREEQMAKTAYNQVMMEYSAHMLPATHPTTRTVERVATKIIRAAGMEDLRWEFHVIDSREQNAFVLPGGKVFVFTGILPVCKDENGLAIVLGHEIAHQMARHSAEKVSISLLVELARIAVTVFFDTSYRMTGIFTELGLMRPFSRSMESEADHIGLLLAAQACYDPAAAVGFWQRMAAKGEGGPAFLSTHPAHRDRIEQIREWLPEAERRREMSNCHETAGFLADMFHQMQQSRW</sequence>
<organism evidence="8 9">
    <name type="scientific">Allomyces macrogynus (strain ATCC 38327)</name>
    <name type="common">Allomyces javanicus var. macrogynus</name>
    <dbReference type="NCBI Taxonomy" id="578462"/>
    <lineage>
        <taxon>Eukaryota</taxon>
        <taxon>Fungi</taxon>
        <taxon>Fungi incertae sedis</taxon>
        <taxon>Blastocladiomycota</taxon>
        <taxon>Blastocladiomycetes</taxon>
        <taxon>Blastocladiales</taxon>
        <taxon>Blastocladiaceae</taxon>
        <taxon>Allomyces</taxon>
    </lineage>
</organism>
<dbReference type="OMA" id="ACFDFRY"/>
<dbReference type="EMBL" id="GG745331">
    <property type="protein sequence ID" value="KNE56883.1"/>
    <property type="molecule type" value="Genomic_DNA"/>
</dbReference>
<dbReference type="InterPro" id="IPR051156">
    <property type="entry name" value="Mito/Outer_Membr_Metalloprot"/>
</dbReference>
<feature type="domain" description="Peptidase M48" evidence="7">
    <location>
        <begin position="168"/>
        <end position="341"/>
    </location>
</feature>
<protein>
    <recommendedName>
        <fullName evidence="7">Peptidase M48 domain-containing protein</fullName>
    </recommendedName>
</protein>
<accession>A0A0L0S2X5</accession>
<dbReference type="OrthoDB" id="7464992at2759"/>
<gene>
    <name evidence="8" type="ORF">AMAG_02654</name>
</gene>
<reference evidence="9" key="2">
    <citation type="submission" date="2009-11" db="EMBL/GenBank/DDBJ databases">
        <title>The Genome Sequence of Allomyces macrogynus strain ATCC 38327.</title>
        <authorList>
            <consortium name="The Broad Institute Genome Sequencing Platform"/>
            <person name="Russ C."/>
            <person name="Cuomo C."/>
            <person name="Shea T."/>
            <person name="Young S.K."/>
            <person name="Zeng Q."/>
            <person name="Koehrsen M."/>
            <person name="Haas B."/>
            <person name="Borodovsky M."/>
            <person name="Guigo R."/>
            <person name="Alvarado L."/>
            <person name="Berlin A."/>
            <person name="Borenstein D."/>
            <person name="Chen Z."/>
            <person name="Engels R."/>
            <person name="Freedman E."/>
            <person name="Gellesch M."/>
            <person name="Goldberg J."/>
            <person name="Griggs A."/>
            <person name="Gujja S."/>
            <person name="Heiman D."/>
            <person name="Hepburn T."/>
            <person name="Howarth C."/>
            <person name="Jen D."/>
            <person name="Larson L."/>
            <person name="Lewis B."/>
            <person name="Mehta T."/>
            <person name="Park D."/>
            <person name="Pearson M."/>
            <person name="Roberts A."/>
            <person name="Saif S."/>
            <person name="Shenoy N."/>
            <person name="Sisk P."/>
            <person name="Stolte C."/>
            <person name="Sykes S."/>
            <person name="Walk T."/>
            <person name="White J."/>
            <person name="Yandava C."/>
            <person name="Burger G."/>
            <person name="Gray M.W."/>
            <person name="Holland P.W.H."/>
            <person name="King N."/>
            <person name="Lang F.B.F."/>
            <person name="Roger A.J."/>
            <person name="Ruiz-Trillo I."/>
            <person name="Lander E."/>
            <person name="Nusbaum C."/>
        </authorList>
    </citation>
    <scope>NUCLEOTIDE SEQUENCE [LARGE SCALE GENOMIC DNA]</scope>
    <source>
        <strain evidence="9">ATCC 38327</strain>
    </source>
</reference>
<dbReference type="STRING" id="578462.A0A0L0S2X5"/>
<dbReference type="PANTHER" id="PTHR22726">
    <property type="entry name" value="METALLOENDOPEPTIDASE OMA1"/>
    <property type="match status" value="1"/>
</dbReference>
<dbReference type="InterPro" id="IPR001915">
    <property type="entry name" value="Peptidase_M48"/>
</dbReference>
<evidence type="ECO:0000256" key="4">
    <source>
        <dbReference type="ARBA" id="ARBA00022833"/>
    </source>
</evidence>
<keyword evidence="4 6" id="KW-0862">Zinc</keyword>
<reference evidence="8 9" key="1">
    <citation type="submission" date="2009-11" db="EMBL/GenBank/DDBJ databases">
        <title>Annotation of Allomyces macrogynus ATCC 38327.</title>
        <authorList>
            <consortium name="The Broad Institute Genome Sequencing Platform"/>
            <person name="Russ C."/>
            <person name="Cuomo C."/>
            <person name="Burger G."/>
            <person name="Gray M.W."/>
            <person name="Holland P.W.H."/>
            <person name="King N."/>
            <person name="Lang F.B.F."/>
            <person name="Roger A.J."/>
            <person name="Ruiz-Trillo I."/>
            <person name="Young S.K."/>
            <person name="Zeng Q."/>
            <person name="Gargeya S."/>
            <person name="Fitzgerald M."/>
            <person name="Haas B."/>
            <person name="Abouelleil A."/>
            <person name="Alvarado L."/>
            <person name="Arachchi H.M."/>
            <person name="Berlin A."/>
            <person name="Chapman S.B."/>
            <person name="Gearin G."/>
            <person name="Goldberg J."/>
            <person name="Griggs A."/>
            <person name="Gujja S."/>
            <person name="Hansen M."/>
            <person name="Heiman D."/>
            <person name="Howarth C."/>
            <person name="Larimer J."/>
            <person name="Lui A."/>
            <person name="MacDonald P.J.P."/>
            <person name="McCowen C."/>
            <person name="Montmayeur A."/>
            <person name="Murphy C."/>
            <person name="Neiman D."/>
            <person name="Pearson M."/>
            <person name="Priest M."/>
            <person name="Roberts A."/>
            <person name="Saif S."/>
            <person name="Shea T."/>
            <person name="Sisk P."/>
            <person name="Stolte C."/>
            <person name="Sykes S."/>
            <person name="Wortman J."/>
            <person name="Nusbaum C."/>
            <person name="Birren B."/>
        </authorList>
    </citation>
    <scope>NUCLEOTIDE SEQUENCE [LARGE SCALE GENOMIC DNA]</scope>
    <source>
        <strain evidence="8 9">ATCC 38327</strain>
    </source>
</reference>
<dbReference type="eggNOG" id="KOG2661">
    <property type="taxonomic scope" value="Eukaryota"/>
</dbReference>
<dbReference type="Gene3D" id="3.30.2010.10">
    <property type="entry name" value="Metalloproteases ('zincins'), catalytic domain"/>
    <property type="match status" value="1"/>
</dbReference>
<dbReference type="AlphaFoldDB" id="A0A0L0S2X5"/>